<proteinExistence type="predicted"/>
<evidence type="ECO:0000313" key="3">
    <source>
        <dbReference type="EMBL" id="SBO29128.1"/>
    </source>
</evidence>
<dbReference type="AlphaFoldDB" id="A0A193R4R5"/>
<evidence type="ECO:0000313" key="5">
    <source>
        <dbReference type="Proteomes" id="UP000182142"/>
    </source>
</evidence>
<accession>A0A193R4R5</accession>
<protein>
    <submittedName>
        <fullName evidence="3">SICAvar, type I</fullName>
    </submittedName>
</protein>
<evidence type="ECO:0000313" key="2">
    <source>
        <dbReference type="EMBL" id="SBO22026.1"/>
    </source>
</evidence>
<evidence type="ECO:0000259" key="1">
    <source>
        <dbReference type="Pfam" id="PF12887"/>
    </source>
</evidence>
<reference evidence="4" key="2">
    <citation type="submission" date="2016-05" db="EMBL/GenBank/DDBJ databases">
        <authorList>
            <person name="Sharaf H."/>
        </authorList>
    </citation>
    <scope>NUCLEOTIDE SEQUENCE [LARGE SCALE GENOMIC DNA]</scope>
    <source>
        <strain evidence="4">H</strain>
    </source>
</reference>
<dbReference type="EMBL" id="CWHR02000024">
    <property type="protein sequence ID" value="SBO29128.1"/>
    <property type="molecule type" value="Genomic_DNA"/>
</dbReference>
<reference evidence="5" key="1">
    <citation type="submission" date="2016-05" db="EMBL/GenBank/DDBJ databases">
        <authorList>
            <person name="Sharaf Hazem."/>
        </authorList>
    </citation>
    <scope>NUCLEOTIDE SEQUENCE [LARGE SCALE GENOMIC DNA]</scope>
    <source>
        <strain evidence="5">H</strain>
    </source>
</reference>
<gene>
    <name evidence="2" type="ORF">PKNA1_C2_0837700</name>
    <name evidence="3" type="ORF">PKNA1_H1_0837700</name>
</gene>
<reference evidence="3" key="3">
    <citation type="submission" date="2016-05" db="EMBL/GenBank/DDBJ databases">
        <authorList>
            <person name="Lavstsen T."/>
            <person name="Jespersen J.S."/>
        </authorList>
    </citation>
    <scope>NUCLEOTIDE SEQUENCE [LARGE SCALE GENOMIC DNA]</scope>
</reference>
<dbReference type="Proteomes" id="UP000182142">
    <property type="component" value="Unassembled WGS sequence"/>
</dbReference>
<dbReference type="Proteomes" id="UP000182128">
    <property type="component" value="Unassembled WGS sequence"/>
</dbReference>
<organism evidence="3 5">
    <name type="scientific">Plasmodium knowlesi (strain H)</name>
    <dbReference type="NCBI Taxonomy" id="5851"/>
    <lineage>
        <taxon>Eukaryota</taxon>
        <taxon>Sar</taxon>
        <taxon>Alveolata</taxon>
        <taxon>Apicomplexa</taxon>
        <taxon>Aconoidasida</taxon>
        <taxon>Haemosporida</taxon>
        <taxon>Plasmodiidae</taxon>
        <taxon>Plasmodium</taxon>
        <taxon>Plasmodium (Plasmodium)</taxon>
    </lineage>
</organism>
<evidence type="ECO:0000313" key="4">
    <source>
        <dbReference type="Proteomes" id="UP000182128"/>
    </source>
</evidence>
<name>A0A193R4R5_PLAKH</name>
<feature type="domain" description="Schizont-infected cell agglutination extracellular alpha" evidence="1">
    <location>
        <begin position="12"/>
        <end position="200"/>
    </location>
</feature>
<dbReference type="Pfam" id="PF12887">
    <property type="entry name" value="SICA_alpha"/>
    <property type="match status" value="1"/>
</dbReference>
<sequence>MSGGPGGGGTTPMFQEWLQELSKKGTLTSSSGGQKITDKLKGELEEALKELGSSIADRWESYEVSLHCAEAWKLVEAGGQQKNDYLQELCKGIAEIKYFMSGVKTVRTGQAATSDKGAEITKLTDDNTYPRCIVGALVLSELYADHCHFDKVIGHLGDKVDEKIKTGHTTAADNLDICKEVTKEDLVFAKSLLQNKIKQWTEGERKEGHDFRRWRIYKPWTYWQHVCGSGRGDKAKLQQHRKKNAPSMTTFLKLNDNNTSSRNEVSIEDVLADGENKYTVQQDKLEEKLSKAIKNGSSVDPDAMKELTQMLTDKSHTVKGKS</sequence>
<dbReference type="EMBL" id="CWHQ02000005">
    <property type="protein sequence ID" value="SBO22026.1"/>
    <property type="molecule type" value="Genomic_DNA"/>
</dbReference>
<dbReference type="InterPro" id="IPR024290">
    <property type="entry name" value="SICA_extracell_a"/>
</dbReference>